<comment type="caution">
    <text evidence="1">The sequence shown here is derived from an EMBL/GenBank/DDBJ whole genome shotgun (WGS) entry which is preliminary data.</text>
</comment>
<proteinExistence type="predicted"/>
<sequence>MISGPPLDNQIDCKWRYIIYQAAALSPNEPAPRHSTSGNGGELAGRLLEDSAKVLDMRLKKWYLWKEKEVMEESRNVCVGVDSEGLILVVVMTKVSGGGGDGGGDSGGRK</sequence>
<evidence type="ECO:0000313" key="2">
    <source>
        <dbReference type="Proteomes" id="UP000324222"/>
    </source>
</evidence>
<gene>
    <name evidence="1" type="ORF">E2C01_022391</name>
</gene>
<name>A0A5B7E5A7_PORTR</name>
<dbReference type="AlphaFoldDB" id="A0A5B7E5A7"/>
<organism evidence="1 2">
    <name type="scientific">Portunus trituberculatus</name>
    <name type="common">Swimming crab</name>
    <name type="synonym">Neptunus trituberculatus</name>
    <dbReference type="NCBI Taxonomy" id="210409"/>
    <lineage>
        <taxon>Eukaryota</taxon>
        <taxon>Metazoa</taxon>
        <taxon>Ecdysozoa</taxon>
        <taxon>Arthropoda</taxon>
        <taxon>Crustacea</taxon>
        <taxon>Multicrustacea</taxon>
        <taxon>Malacostraca</taxon>
        <taxon>Eumalacostraca</taxon>
        <taxon>Eucarida</taxon>
        <taxon>Decapoda</taxon>
        <taxon>Pleocyemata</taxon>
        <taxon>Brachyura</taxon>
        <taxon>Eubrachyura</taxon>
        <taxon>Portunoidea</taxon>
        <taxon>Portunidae</taxon>
        <taxon>Portuninae</taxon>
        <taxon>Portunus</taxon>
    </lineage>
</organism>
<reference evidence="1 2" key="1">
    <citation type="submission" date="2019-05" db="EMBL/GenBank/DDBJ databases">
        <title>Another draft genome of Portunus trituberculatus and its Hox gene families provides insights of decapod evolution.</title>
        <authorList>
            <person name="Jeong J.-H."/>
            <person name="Song I."/>
            <person name="Kim S."/>
            <person name="Choi T."/>
            <person name="Kim D."/>
            <person name="Ryu S."/>
            <person name="Kim W."/>
        </authorList>
    </citation>
    <scope>NUCLEOTIDE SEQUENCE [LARGE SCALE GENOMIC DNA]</scope>
    <source>
        <tissue evidence="1">Muscle</tissue>
    </source>
</reference>
<protein>
    <submittedName>
        <fullName evidence="1">Uncharacterized protein</fullName>
    </submittedName>
</protein>
<evidence type="ECO:0000313" key="1">
    <source>
        <dbReference type="EMBL" id="MPC29171.1"/>
    </source>
</evidence>
<keyword evidence="2" id="KW-1185">Reference proteome</keyword>
<accession>A0A5B7E5A7</accession>
<dbReference type="EMBL" id="VSRR010002027">
    <property type="protein sequence ID" value="MPC29171.1"/>
    <property type="molecule type" value="Genomic_DNA"/>
</dbReference>
<dbReference type="Proteomes" id="UP000324222">
    <property type="component" value="Unassembled WGS sequence"/>
</dbReference>